<gene>
    <name evidence="2" type="ORF">KCV87_03205</name>
</gene>
<dbReference type="AlphaFoldDB" id="A0AA45L9A5"/>
<feature type="chain" id="PRO_5041371342" evidence="1">
    <location>
        <begin position="19"/>
        <end position="154"/>
    </location>
</feature>
<name>A0AA45L9A5_9PSEU</name>
<dbReference type="EMBL" id="CP073249">
    <property type="protein sequence ID" value="QUF05140.1"/>
    <property type="molecule type" value="Genomic_DNA"/>
</dbReference>
<sequence length="154" mass="16965">MTVVVLLALTVMNPAAVAQERTPASAAAWACGAICNWEDPQTFQVSSPYGLIRCGDDAITAKQAGVQYGITLQLRYSPRCRTVWPRAFGGSAKHNSYVLFLRDNYGSHSPMLEYFWKTGGRNWGNMLNDADLCTSARVGHDWGSSSIFGWTDCY</sequence>
<dbReference type="InterPro" id="IPR021224">
    <property type="entry name" value="DUF2690"/>
</dbReference>
<proteinExistence type="predicted"/>
<organism evidence="2 3">
    <name type="scientific">Actinosynnema pretiosum subsp. pretiosum</name>
    <dbReference type="NCBI Taxonomy" id="103721"/>
    <lineage>
        <taxon>Bacteria</taxon>
        <taxon>Bacillati</taxon>
        <taxon>Actinomycetota</taxon>
        <taxon>Actinomycetes</taxon>
        <taxon>Pseudonocardiales</taxon>
        <taxon>Pseudonocardiaceae</taxon>
        <taxon>Actinosynnema</taxon>
    </lineage>
</organism>
<feature type="signal peptide" evidence="1">
    <location>
        <begin position="1"/>
        <end position="18"/>
    </location>
</feature>
<evidence type="ECO:0000313" key="2">
    <source>
        <dbReference type="EMBL" id="QUF05140.1"/>
    </source>
</evidence>
<protein>
    <submittedName>
        <fullName evidence="2">DUF2690 domain-containing protein</fullName>
    </submittedName>
</protein>
<reference evidence="2" key="1">
    <citation type="submission" date="2021-04" db="EMBL/GenBank/DDBJ databases">
        <title>Genomic sequence of Actinosynnema pretiosum subsp. pretiosum ATCC 31280 (C-14919).</title>
        <authorList>
            <person name="Bai L."/>
            <person name="Wang X."/>
            <person name="Xiao Y."/>
        </authorList>
    </citation>
    <scope>NUCLEOTIDE SEQUENCE</scope>
    <source>
        <strain evidence="2">ATCC 31280</strain>
    </source>
</reference>
<accession>A0AA45L9A5</accession>
<keyword evidence="1" id="KW-0732">Signal</keyword>
<dbReference type="Pfam" id="PF10901">
    <property type="entry name" value="DUF2690"/>
    <property type="match status" value="1"/>
</dbReference>
<evidence type="ECO:0000313" key="3">
    <source>
        <dbReference type="Proteomes" id="UP000677152"/>
    </source>
</evidence>
<dbReference type="Proteomes" id="UP000677152">
    <property type="component" value="Chromosome"/>
</dbReference>
<evidence type="ECO:0000256" key="1">
    <source>
        <dbReference type="SAM" id="SignalP"/>
    </source>
</evidence>